<keyword evidence="2 5" id="KW-0489">Methyltransferase</keyword>
<reference evidence="5 6" key="1">
    <citation type="journal article" date="2011" name="BMC Genomics">
        <title>Genome sequencing reveals diversification of virulence factor content and possible host adaptation in distinct subpopulations of Salmonella enterica.</title>
        <authorList>
            <person name="den Bakker H.C."/>
            <person name="Moreno Switt A.I."/>
            <person name="Govoni G."/>
            <person name="Cummings C.A."/>
            <person name="Ranieri M.L."/>
            <person name="Degoricija L."/>
            <person name="Hoelzer K."/>
            <person name="Rodriguez-Rivera L.D."/>
            <person name="Brown S."/>
            <person name="Bolchacova E."/>
            <person name="Furtado M.R."/>
            <person name="Wiedmann M."/>
        </authorList>
    </citation>
    <scope>NUCLEOTIDE SEQUENCE [LARGE SCALE GENOMIC DNA]</scope>
    <source>
        <strain evidence="5 6">R8-3404</strain>
    </source>
</reference>
<evidence type="ECO:0000256" key="3">
    <source>
        <dbReference type="ARBA" id="ARBA00022679"/>
    </source>
</evidence>
<dbReference type="InterPro" id="IPR002052">
    <property type="entry name" value="DNA_methylase_N6_adenine_CS"/>
</dbReference>
<dbReference type="Pfam" id="PF01555">
    <property type="entry name" value="N6_N4_Mtase"/>
    <property type="match status" value="1"/>
</dbReference>
<dbReference type="GO" id="GO:0032259">
    <property type="term" value="P:methylation"/>
    <property type="evidence" value="ECO:0007669"/>
    <property type="project" value="UniProtKB-KW"/>
</dbReference>
<dbReference type="EMBL" id="AFCV01000149">
    <property type="protein sequence ID" value="EHC95843.1"/>
    <property type="molecule type" value="Genomic_DNA"/>
</dbReference>
<dbReference type="REBASE" id="44568">
    <property type="entry name" value="M.Sen3404ORF592P"/>
</dbReference>
<dbReference type="GO" id="GO:0009007">
    <property type="term" value="F:site-specific DNA-methyltransferase (adenine-specific) activity"/>
    <property type="evidence" value="ECO:0007669"/>
    <property type="project" value="UniProtKB-EC"/>
</dbReference>
<evidence type="ECO:0000313" key="6">
    <source>
        <dbReference type="Proteomes" id="UP000003915"/>
    </source>
</evidence>
<accession>A0A6C8H7I9</accession>
<gene>
    <name evidence="5" type="ORF">LTSEUGA_0593</name>
</gene>
<dbReference type="GO" id="GO:0008170">
    <property type="term" value="F:N-methyltransferase activity"/>
    <property type="evidence" value="ECO:0007669"/>
    <property type="project" value="InterPro"/>
</dbReference>
<feature type="domain" description="DNA methylase N-4/N-6" evidence="4">
    <location>
        <begin position="36"/>
        <end position="105"/>
    </location>
</feature>
<comment type="similarity">
    <text evidence="1">Belongs to the N(4)/N(6)-methyltransferase family.</text>
</comment>
<dbReference type="InterPro" id="IPR029063">
    <property type="entry name" value="SAM-dependent_MTases_sf"/>
</dbReference>
<dbReference type="AlphaFoldDB" id="A0A6C8H7I9"/>
<evidence type="ECO:0000256" key="2">
    <source>
        <dbReference type="ARBA" id="ARBA00022603"/>
    </source>
</evidence>
<dbReference type="SUPFAM" id="SSF53335">
    <property type="entry name" value="S-adenosyl-L-methionine-dependent methyltransferases"/>
    <property type="match status" value="1"/>
</dbReference>
<name>A0A6C8H7I9_SALET</name>
<keyword evidence="3 5" id="KW-0808">Transferase</keyword>
<protein>
    <submittedName>
        <fullName evidence="5">Type III restriction-modification system methylation subunit</fullName>
        <ecNumber evidence="5">2.1.1.72</ecNumber>
    </submittedName>
</protein>
<evidence type="ECO:0000259" key="4">
    <source>
        <dbReference type="Pfam" id="PF01555"/>
    </source>
</evidence>
<dbReference type="Gene3D" id="3.40.50.150">
    <property type="entry name" value="Vaccinia Virus protein VP39"/>
    <property type="match status" value="1"/>
</dbReference>
<organism evidence="5 6">
    <name type="scientific">Salmonella enterica subsp. enterica serovar Uganda str. R8-3404</name>
    <dbReference type="NCBI Taxonomy" id="913083"/>
    <lineage>
        <taxon>Bacteria</taxon>
        <taxon>Pseudomonadati</taxon>
        <taxon>Pseudomonadota</taxon>
        <taxon>Gammaproteobacteria</taxon>
        <taxon>Enterobacterales</taxon>
        <taxon>Enterobacteriaceae</taxon>
        <taxon>Salmonella</taxon>
    </lineage>
</organism>
<dbReference type="GO" id="GO:0003677">
    <property type="term" value="F:DNA binding"/>
    <property type="evidence" value="ECO:0007669"/>
    <property type="project" value="InterPro"/>
</dbReference>
<evidence type="ECO:0000313" key="5">
    <source>
        <dbReference type="EMBL" id="EHC95843.1"/>
    </source>
</evidence>
<proteinExistence type="inferred from homology"/>
<sequence length="130" mass="15434">MEHNTLAENKNSHNLFLTGDNLDVLRHLQNNYADTVDMIYIDPPYNTGSDGFVYPDHFEYSDRALQDMFGLNDTELARLKSIQGKSTHSAWLSFMYPRLFLARSFMYPRLFLAGQEAPERYRIYFYLYRR</sequence>
<dbReference type="PROSITE" id="PS00092">
    <property type="entry name" value="N6_MTASE"/>
    <property type="match status" value="1"/>
</dbReference>
<dbReference type="Proteomes" id="UP000003915">
    <property type="component" value="Unassembled WGS sequence"/>
</dbReference>
<dbReference type="InterPro" id="IPR002941">
    <property type="entry name" value="DNA_methylase_N4/N6"/>
</dbReference>
<dbReference type="EC" id="2.1.1.72" evidence="5"/>
<evidence type="ECO:0000256" key="1">
    <source>
        <dbReference type="ARBA" id="ARBA00006594"/>
    </source>
</evidence>
<comment type="caution">
    <text evidence="5">The sequence shown here is derived from an EMBL/GenBank/DDBJ whole genome shotgun (WGS) entry which is preliminary data.</text>
</comment>